<reference evidence="11" key="1">
    <citation type="submission" date="2020-10" db="EMBL/GenBank/DDBJ databases">
        <title>Complete genome sequence of Bacillus velezensis NST6.</title>
        <authorList>
            <person name="Choi J."/>
        </authorList>
    </citation>
    <scope>NUCLEOTIDE SEQUENCE [LARGE SCALE GENOMIC DNA]</scope>
    <source>
        <strain evidence="11">NST6</strain>
    </source>
</reference>
<dbReference type="EMBL" id="CP063687">
    <property type="protein sequence ID" value="QOY27261.1"/>
    <property type="molecule type" value="Genomic_DNA"/>
</dbReference>
<evidence type="ECO:0000256" key="2">
    <source>
        <dbReference type="ARBA" id="ARBA00022617"/>
    </source>
</evidence>
<evidence type="ECO:0000256" key="4">
    <source>
        <dbReference type="ARBA" id="ARBA00022982"/>
    </source>
</evidence>
<accession>A0A411AAU1</accession>
<keyword evidence="3 7" id="KW-0479">Metal-binding</keyword>
<keyword evidence="5 7" id="KW-0408">Iron</keyword>
<evidence type="ECO:0000256" key="7">
    <source>
        <dbReference type="PIRSR" id="PIRSR000025-2"/>
    </source>
</evidence>
<dbReference type="NCBIfam" id="NF045774">
    <property type="entry name" value="cytochro_C551"/>
    <property type="match status" value="1"/>
</dbReference>
<dbReference type="SUPFAM" id="SSF46626">
    <property type="entry name" value="Cytochrome c"/>
    <property type="match status" value="1"/>
</dbReference>
<feature type="compositionally biased region" description="Low complexity" evidence="8">
    <location>
        <begin position="33"/>
        <end position="43"/>
    </location>
</feature>
<evidence type="ECO:0000256" key="5">
    <source>
        <dbReference type="ARBA" id="ARBA00023004"/>
    </source>
</evidence>
<dbReference type="InterPro" id="IPR051811">
    <property type="entry name" value="Cytochrome_c550/c551-like"/>
</dbReference>
<feature type="binding site" description="covalent" evidence="6">
    <location>
        <position position="53"/>
    </location>
    <ligand>
        <name>heme c</name>
        <dbReference type="ChEBI" id="CHEBI:61717"/>
    </ligand>
</feature>
<evidence type="ECO:0000256" key="1">
    <source>
        <dbReference type="ARBA" id="ARBA00022448"/>
    </source>
</evidence>
<dbReference type="GO" id="GO:0016020">
    <property type="term" value="C:membrane"/>
    <property type="evidence" value="ECO:0007669"/>
    <property type="project" value="InterPro"/>
</dbReference>
<dbReference type="PROSITE" id="PS51257">
    <property type="entry name" value="PROKAR_LIPOPROTEIN"/>
    <property type="match status" value="1"/>
</dbReference>
<gene>
    <name evidence="10" type="primary">cccB</name>
    <name evidence="10" type="ORF">BACVE_002272</name>
</gene>
<keyword evidence="4" id="KW-0249">Electron transport</keyword>
<feature type="signal peptide" evidence="9">
    <location>
        <begin position="1"/>
        <end position="19"/>
    </location>
</feature>
<keyword evidence="1" id="KW-0813">Transport</keyword>
<dbReference type="SMR" id="A0A411AAU1"/>
<dbReference type="InterPro" id="IPR036909">
    <property type="entry name" value="Cyt_c-like_dom_sf"/>
</dbReference>
<evidence type="ECO:0000256" key="9">
    <source>
        <dbReference type="SAM" id="SignalP"/>
    </source>
</evidence>
<keyword evidence="9" id="KW-0732">Signal</keyword>
<dbReference type="GO" id="GO:0005506">
    <property type="term" value="F:iron ion binding"/>
    <property type="evidence" value="ECO:0007669"/>
    <property type="project" value="InterPro"/>
</dbReference>
<dbReference type="AlphaFoldDB" id="A0A411AAU1"/>
<evidence type="ECO:0000256" key="3">
    <source>
        <dbReference type="ARBA" id="ARBA00022723"/>
    </source>
</evidence>
<dbReference type="GO" id="GO:0009055">
    <property type="term" value="F:electron transfer activity"/>
    <property type="evidence" value="ECO:0007669"/>
    <property type="project" value="InterPro"/>
</dbReference>
<dbReference type="PANTHER" id="PTHR37823">
    <property type="entry name" value="CYTOCHROME C-553-LIKE"/>
    <property type="match status" value="1"/>
</dbReference>
<name>A0A411AAU1_BACVE</name>
<evidence type="ECO:0000313" key="11">
    <source>
        <dbReference type="Proteomes" id="UP000587477"/>
    </source>
</evidence>
<organism evidence="10 11">
    <name type="scientific">Bacillus velezensis</name>
    <dbReference type="NCBI Taxonomy" id="492670"/>
    <lineage>
        <taxon>Bacteria</taxon>
        <taxon>Bacillati</taxon>
        <taxon>Bacillota</taxon>
        <taxon>Bacilli</taxon>
        <taxon>Bacillales</taxon>
        <taxon>Bacillaceae</taxon>
        <taxon>Bacillus</taxon>
        <taxon>Bacillus amyloliquefaciens group</taxon>
    </lineage>
</organism>
<dbReference type="PROSITE" id="PS51007">
    <property type="entry name" value="CYTC"/>
    <property type="match status" value="1"/>
</dbReference>
<dbReference type="PIRSF" id="PIRSF000025">
    <property type="entry name" value="Cytc_Bsub_c550"/>
    <property type="match status" value="1"/>
</dbReference>
<feature type="region of interest" description="Disordered" evidence="8">
    <location>
        <begin position="24"/>
        <end position="43"/>
    </location>
</feature>
<dbReference type="RefSeq" id="WP_007614074.1">
    <property type="nucleotide sequence ID" value="NZ_AP024603.1"/>
</dbReference>
<dbReference type="GO" id="GO:0020037">
    <property type="term" value="F:heme binding"/>
    <property type="evidence" value="ECO:0007669"/>
    <property type="project" value="InterPro"/>
</dbReference>
<feature type="binding site" description="axial binding residue" evidence="7">
    <location>
        <position position="57"/>
    </location>
    <ligand>
        <name>heme c</name>
        <dbReference type="ChEBI" id="CHEBI:61717"/>
    </ligand>
    <ligandPart>
        <name>Fe</name>
        <dbReference type="ChEBI" id="CHEBI:18248"/>
    </ligandPart>
</feature>
<comment type="PTM">
    <text evidence="6">Binds 1 heme c group covalently per subunit.</text>
</comment>
<dbReference type="Gene3D" id="1.10.760.10">
    <property type="entry name" value="Cytochrome c-like domain"/>
    <property type="match status" value="1"/>
</dbReference>
<evidence type="ECO:0000313" key="10">
    <source>
        <dbReference type="EMBL" id="QOY27261.1"/>
    </source>
</evidence>
<protein>
    <submittedName>
        <fullName evidence="10">Cytochrome c-551</fullName>
    </submittedName>
</protein>
<dbReference type="InterPro" id="IPR054782">
    <property type="entry name" value="Cytochro_C551"/>
</dbReference>
<feature type="chain" id="PRO_5038689261" evidence="9">
    <location>
        <begin position="20"/>
        <end position="113"/>
    </location>
</feature>
<sequence length="113" mass="11797">MKSKWALLALVLTMSVLLAACGGSNESKKESSDSSGGSKASASAGEELYQQSCIGCHGKDLEGGGGPNLQEVGGKYDEAKIESIIKNGRGNMPSHLVNDKEAAEIAKWLSQKK</sequence>
<feature type="binding site" description="covalent" evidence="6">
    <location>
        <position position="56"/>
    </location>
    <ligand>
        <name>heme c</name>
        <dbReference type="ChEBI" id="CHEBI:61717"/>
    </ligand>
</feature>
<evidence type="ECO:0000256" key="8">
    <source>
        <dbReference type="SAM" id="MobiDB-lite"/>
    </source>
</evidence>
<feature type="binding site" description="axial binding residue" evidence="7">
    <location>
        <position position="92"/>
    </location>
    <ligand>
        <name>heme c</name>
        <dbReference type="ChEBI" id="CHEBI:61717"/>
    </ligand>
    <ligandPart>
        <name>Fe</name>
        <dbReference type="ChEBI" id="CHEBI:18248"/>
    </ligandPart>
</feature>
<dbReference type="InterPro" id="IPR009056">
    <property type="entry name" value="Cyt_c-like_dom"/>
</dbReference>
<proteinExistence type="predicted"/>
<dbReference type="Proteomes" id="UP000587477">
    <property type="component" value="Chromosome"/>
</dbReference>
<dbReference type="Pfam" id="PF13442">
    <property type="entry name" value="Cytochrome_CBB3"/>
    <property type="match status" value="1"/>
</dbReference>
<keyword evidence="2 6" id="KW-0349">Heme</keyword>
<evidence type="ECO:0000256" key="6">
    <source>
        <dbReference type="PIRSR" id="PIRSR000025-1"/>
    </source>
</evidence>
<dbReference type="InterPro" id="IPR012218">
    <property type="entry name" value="Cyt_c_BACSU-c550-type"/>
</dbReference>
<dbReference type="PANTHER" id="PTHR37823:SF3">
    <property type="entry name" value="CYTOCHROME C-551"/>
    <property type="match status" value="1"/>
</dbReference>